<dbReference type="EMBL" id="FNQN01000014">
    <property type="protein sequence ID" value="SEA82110.1"/>
    <property type="molecule type" value="Genomic_DNA"/>
</dbReference>
<evidence type="ECO:0000313" key="1">
    <source>
        <dbReference type="EMBL" id="SEA82110.1"/>
    </source>
</evidence>
<evidence type="ECO:0000313" key="2">
    <source>
        <dbReference type="Proteomes" id="UP000199409"/>
    </source>
</evidence>
<gene>
    <name evidence="1" type="ORF">SAMN05660420_03307</name>
</gene>
<organism evidence="1 2">
    <name type="scientific">Desulfuromusa kysingii</name>
    <dbReference type="NCBI Taxonomy" id="37625"/>
    <lineage>
        <taxon>Bacteria</taxon>
        <taxon>Pseudomonadati</taxon>
        <taxon>Thermodesulfobacteriota</taxon>
        <taxon>Desulfuromonadia</taxon>
        <taxon>Desulfuromonadales</taxon>
        <taxon>Geopsychrobacteraceae</taxon>
        <taxon>Desulfuromusa</taxon>
    </lineage>
</organism>
<protein>
    <submittedName>
        <fullName evidence="1">Uncharacterized protein</fullName>
    </submittedName>
</protein>
<accession>A0A1H4EBZ8</accession>
<sequence length="52" mass="5741">MSNRYYVPGTDPFSVWGTTPDRRRAVCVWSVDSEPLNPKGKLTNSAVSGVIK</sequence>
<dbReference type="Proteomes" id="UP000199409">
    <property type="component" value="Unassembled WGS sequence"/>
</dbReference>
<dbReference type="STRING" id="37625.SAMN05660420_03307"/>
<proteinExistence type="predicted"/>
<keyword evidence="2" id="KW-1185">Reference proteome</keyword>
<reference evidence="1 2" key="1">
    <citation type="submission" date="2016-10" db="EMBL/GenBank/DDBJ databases">
        <authorList>
            <person name="de Groot N.N."/>
        </authorList>
    </citation>
    <scope>NUCLEOTIDE SEQUENCE [LARGE SCALE GENOMIC DNA]</scope>
    <source>
        <strain evidence="1 2">DSM 7343</strain>
    </source>
</reference>
<dbReference type="AlphaFoldDB" id="A0A1H4EBZ8"/>
<name>A0A1H4EBZ8_9BACT</name>